<protein>
    <submittedName>
        <fullName evidence="6">ZIP family metal transporter</fullName>
    </submittedName>
</protein>
<keyword evidence="2 5" id="KW-0812">Transmembrane</keyword>
<evidence type="ECO:0000256" key="3">
    <source>
        <dbReference type="ARBA" id="ARBA00022989"/>
    </source>
</evidence>
<sequence length="211" mass="21899">MSFAAGLMLGVVLFDLIPESLEQAPQEPHGIPAAMLAVAAGFLTFHVLERLLGHPGHEEGYPAHSHSVKRLGLLAGSGLVLHSLLDGFGIGMAFQVGSSLGLTVALAVIAHDFADGFNAFTLPSVYGNESRKAYRILYADAAAPVVGAALGTFLVVPEELAGLYLGYFAGVLLYLATAEVLPQAHSSRRGLSLLLTAGAMGAMWLVVGYAG</sequence>
<evidence type="ECO:0000256" key="4">
    <source>
        <dbReference type="ARBA" id="ARBA00023136"/>
    </source>
</evidence>
<dbReference type="InterPro" id="IPR003689">
    <property type="entry name" value="ZIP"/>
</dbReference>
<gene>
    <name evidence="6" type="ORF">ACFPET_21480</name>
</gene>
<feature type="transmembrane region" description="Helical" evidence="5">
    <location>
        <begin position="137"/>
        <end position="156"/>
    </location>
</feature>
<name>A0ABV8U3T0_9ACTN</name>
<organism evidence="6 7">
    <name type="scientific">Salininema proteolyticum</name>
    <dbReference type="NCBI Taxonomy" id="1607685"/>
    <lineage>
        <taxon>Bacteria</taxon>
        <taxon>Bacillati</taxon>
        <taxon>Actinomycetota</taxon>
        <taxon>Actinomycetes</taxon>
        <taxon>Glycomycetales</taxon>
        <taxon>Glycomycetaceae</taxon>
        <taxon>Salininema</taxon>
    </lineage>
</organism>
<dbReference type="PANTHER" id="PTHR16950:SF16">
    <property type="entry name" value="ZINC TRANSPORTER ZIP13"/>
    <property type="match status" value="1"/>
</dbReference>
<keyword evidence="3 5" id="KW-1133">Transmembrane helix</keyword>
<evidence type="ECO:0000313" key="6">
    <source>
        <dbReference type="EMBL" id="MFC4337771.1"/>
    </source>
</evidence>
<evidence type="ECO:0000256" key="1">
    <source>
        <dbReference type="ARBA" id="ARBA00004141"/>
    </source>
</evidence>
<keyword evidence="7" id="KW-1185">Reference proteome</keyword>
<reference evidence="7" key="1">
    <citation type="journal article" date="2019" name="Int. J. Syst. Evol. Microbiol.">
        <title>The Global Catalogue of Microorganisms (GCM) 10K type strain sequencing project: providing services to taxonomists for standard genome sequencing and annotation.</title>
        <authorList>
            <consortium name="The Broad Institute Genomics Platform"/>
            <consortium name="The Broad Institute Genome Sequencing Center for Infectious Disease"/>
            <person name="Wu L."/>
            <person name="Ma J."/>
        </authorList>
    </citation>
    <scope>NUCLEOTIDE SEQUENCE [LARGE SCALE GENOMIC DNA]</scope>
    <source>
        <strain evidence="7">IBRC-M 10908</strain>
    </source>
</reference>
<accession>A0ABV8U3T0</accession>
<proteinExistence type="predicted"/>
<dbReference type="EMBL" id="JBHSDK010000061">
    <property type="protein sequence ID" value="MFC4337771.1"/>
    <property type="molecule type" value="Genomic_DNA"/>
</dbReference>
<dbReference type="Proteomes" id="UP001595823">
    <property type="component" value="Unassembled WGS sequence"/>
</dbReference>
<keyword evidence="4 5" id="KW-0472">Membrane</keyword>
<feature type="transmembrane region" description="Helical" evidence="5">
    <location>
        <begin position="162"/>
        <end position="181"/>
    </location>
</feature>
<evidence type="ECO:0000313" key="7">
    <source>
        <dbReference type="Proteomes" id="UP001595823"/>
    </source>
</evidence>
<evidence type="ECO:0000256" key="2">
    <source>
        <dbReference type="ARBA" id="ARBA00022692"/>
    </source>
</evidence>
<dbReference type="Pfam" id="PF02535">
    <property type="entry name" value="Zip"/>
    <property type="match status" value="1"/>
</dbReference>
<evidence type="ECO:0000256" key="5">
    <source>
        <dbReference type="SAM" id="Phobius"/>
    </source>
</evidence>
<feature type="transmembrane region" description="Helical" evidence="5">
    <location>
        <begin position="193"/>
        <end position="210"/>
    </location>
</feature>
<comment type="subcellular location">
    <subcellularLocation>
        <location evidence="1">Membrane</location>
        <topology evidence="1">Multi-pass membrane protein</topology>
    </subcellularLocation>
</comment>
<comment type="caution">
    <text evidence="6">The sequence shown here is derived from an EMBL/GenBank/DDBJ whole genome shotgun (WGS) entry which is preliminary data.</text>
</comment>
<dbReference type="PANTHER" id="PTHR16950">
    <property type="entry name" value="ZINC TRANSPORTER SLC39A7 HISTIDINE-RICH MEMBRANE PROTEIN KE4"/>
    <property type="match status" value="1"/>
</dbReference>
<dbReference type="RefSeq" id="WP_380625804.1">
    <property type="nucleotide sequence ID" value="NZ_JBHSDK010000061.1"/>
</dbReference>